<evidence type="ECO:0000313" key="1">
    <source>
        <dbReference type="EMBL" id="CAG8489884.1"/>
    </source>
</evidence>
<accession>A0ACA9KTV5</accession>
<proteinExistence type="predicted"/>
<organism evidence="1 2">
    <name type="scientific">Racocetra persica</name>
    <dbReference type="NCBI Taxonomy" id="160502"/>
    <lineage>
        <taxon>Eukaryota</taxon>
        <taxon>Fungi</taxon>
        <taxon>Fungi incertae sedis</taxon>
        <taxon>Mucoromycota</taxon>
        <taxon>Glomeromycotina</taxon>
        <taxon>Glomeromycetes</taxon>
        <taxon>Diversisporales</taxon>
        <taxon>Gigasporaceae</taxon>
        <taxon>Racocetra</taxon>
    </lineage>
</organism>
<sequence length="239" mass="27261">METSPLMSSQNRETISSESMALRASNPTVSKFSIYPEYMKQAQKRPSEDTTKNKSFSKKPKQNKEKGDKKDSNTVKKLITELTSNTSEQNTDTITSYPVTATETDPLPIDFLNLYTKITSAESEIQKPNQNIIIQYYNFGLGIAKRFKFYYEKSYNVNDANSEVKKEIEKQLPDGTSETTIRKRKERAQKIFHLFSKIGTDKIGRVKSFSALMISKLTVDQINHVISQIPDKTPTESFV</sequence>
<dbReference type="EMBL" id="CAJVQC010001207">
    <property type="protein sequence ID" value="CAG8489884.1"/>
    <property type="molecule type" value="Genomic_DNA"/>
</dbReference>
<keyword evidence="2" id="KW-1185">Reference proteome</keyword>
<protein>
    <submittedName>
        <fullName evidence="1">22583_t:CDS:1</fullName>
    </submittedName>
</protein>
<dbReference type="Proteomes" id="UP000789920">
    <property type="component" value="Unassembled WGS sequence"/>
</dbReference>
<comment type="caution">
    <text evidence="1">The sequence shown here is derived from an EMBL/GenBank/DDBJ whole genome shotgun (WGS) entry which is preliminary data.</text>
</comment>
<name>A0ACA9KTV5_9GLOM</name>
<reference evidence="1" key="1">
    <citation type="submission" date="2021-06" db="EMBL/GenBank/DDBJ databases">
        <authorList>
            <person name="Kallberg Y."/>
            <person name="Tangrot J."/>
            <person name="Rosling A."/>
        </authorList>
    </citation>
    <scope>NUCLEOTIDE SEQUENCE</scope>
    <source>
        <strain evidence="1">MA461A</strain>
    </source>
</reference>
<evidence type="ECO:0000313" key="2">
    <source>
        <dbReference type="Proteomes" id="UP000789920"/>
    </source>
</evidence>
<gene>
    <name evidence="1" type="ORF">RPERSI_LOCUS1343</name>
</gene>